<dbReference type="EMBL" id="JAACNO010000030">
    <property type="protein sequence ID" value="KAF4150699.1"/>
    <property type="molecule type" value="Genomic_DNA"/>
</dbReference>
<gene>
    <name evidence="1" type="ORF">GN958_ATG00103</name>
</gene>
<dbReference type="Proteomes" id="UP000704712">
    <property type="component" value="Unassembled WGS sequence"/>
</dbReference>
<reference evidence="1" key="1">
    <citation type="submission" date="2020-03" db="EMBL/GenBank/DDBJ databases">
        <title>Hybrid Assembly of Korean Phytophthora infestans isolates.</title>
        <authorList>
            <person name="Prokchorchik M."/>
            <person name="Lee Y."/>
            <person name="Seo J."/>
            <person name="Cho J.-H."/>
            <person name="Park Y.-E."/>
            <person name="Jang D.-C."/>
            <person name="Im J.-S."/>
            <person name="Choi J.-G."/>
            <person name="Park H.-J."/>
            <person name="Lee G.-B."/>
            <person name="Lee Y.-G."/>
            <person name="Hong S.-Y."/>
            <person name="Cho K."/>
            <person name="Sohn K.H."/>
        </authorList>
    </citation>
    <scope>NUCLEOTIDE SEQUENCE</scope>
    <source>
        <strain evidence="1">KR_2_A2</strain>
    </source>
</reference>
<feature type="non-terminal residue" evidence="1">
    <location>
        <position position="110"/>
    </location>
</feature>
<evidence type="ECO:0000313" key="2">
    <source>
        <dbReference type="Proteomes" id="UP000704712"/>
    </source>
</evidence>
<comment type="caution">
    <text evidence="1">The sequence shown here is derived from an EMBL/GenBank/DDBJ whole genome shotgun (WGS) entry which is preliminary data.</text>
</comment>
<name>A0A8S9VHE7_PHYIN</name>
<dbReference type="AlphaFoldDB" id="A0A8S9VHE7"/>
<sequence>MQDTGLALSISQPHVVGTINALLQIYVDALVTTFTFRQQRWIKDAFGHVRVFSYVCGAVDGSLIEIARRRVRGLVLHGFYSYINMQAVSDHRRRFMDYETRPGSYSGFNL</sequence>
<accession>A0A8S9VHE7</accession>
<evidence type="ECO:0000313" key="1">
    <source>
        <dbReference type="EMBL" id="KAF4150699.1"/>
    </source>
</evidence>
<proteinExistence type="predicted"/>
<organism evidence="1 2">
    <name type="scientific">Phytophthora infestans</name>
    <name type="common">Potato late blight agent</name>
    <name type="synonym">Botrytis infestans</name>
    <dbReference type="NCBI Taxonomy" id="4787"/>
    <lineage>
        <taxon>Eukaryota</taxon>
        <taxon>Sar</taxon>
        <taxon>Stramenopiles</taxon>
        <taxon>Oomycota</taxon>
        <taxon>Peronosporomycetes</taxon>
        <taxon>Peronosporales</taxon>
        <taxon>Peronosporaceae</taxon>
        <taxon>Phytophthora</taxon>
    </lineage>
</organism>
<protein>
    <submittedName>
        <fullName evidence="1">Uncharacterized protein</fullName>
    </submittedName>
</protein>